<dbReference type="OMA" id="RAYTINT"/>
<dbReference type="Gramene" id="TraesCLE_scaffold_017178_01G000100.1">
    <property type="protein sequence ID" value="TraesCLE_scaffold_017178_01G000100.1"/>
    <property type="gene ID" value="TraesCLE_scaffold_017178_01G000100"/>
</dbReference>
<sequence>MWSSSIFVPLAGIGGELAQISQRVMQAFSDPDRTYTVLGSCDSRLLVKDEVPAPSFHELAPADEQMGIREIHPMAQPMEVPTPNTFGYFAVVGGEFAVFIRRPVGQAERCHKGVYFNTNAPMQYYVNIERDGAWSRDASEPVHRGRQVYFLENPYAIIKRGMVFIMYEVGKVMSYDVTNGSFSLLVLPADFRDNADKGGSDYKVSRCTPGTICIVQTQGVDLHIWDRDQYGAWVARATISIPITLGVPLTTSLWVRVLYAGTNSYPACTSFYCIKVLSADECARHVSVSFGFMTRAYTINTETLQSSDLFDRSPHQVLTQVLPVTVRWPPKFDQAFAHLG</sequence>
<dbReference type="AlphaFoldDB" id="A0A3B6HUI2"/>
<dbReference type="InterPro" id="IPR056594">
    <property type="entry name" value="AT5G49610-like_b-prop"/>
</dbReference>
<accession>A0A3B6HUI2</accession>
<dbReference type="Gramene" id="TraesCAD_scaffold_122904_01G000100.1">
    <property type="protein sequence ID" value="TraesCAD_scaffold_122904_01G000100.1"/>
    <property type="gene ID" value="TraesCAD_scaffold_122904_01G000100"/>
</dbReference>
<feature type="domain" description="F-box protein AT5G49610-like beta-propeller" evidence="1">
    <location>
        <begin position="125"/>
        <end position="241"/>
    </location>
</feature>
<proteinExistence type="predicted"/>
<reference evidence="2" key="2">
    <citation type="submission" date="2018-10" db="UniProtKB">
        <authorList>
            <consortium name="EnsemblPlants"/>
        </authorList>
    </citation>
    <scope>IDENTIFICATION</scope>
</reference>
<dbReference type="EnsemblPlants" id="TraesCS4A02G219300.1">
    <property type="protein sequence ID" value="TraesCS4A02G219300.1"/>
    <property type="gene ID" value="TraesCS4A02G219300"/>
</dbReference>
<evidence type="ECO:0000313" key="2">
    <source>
        <dbReference type="EnsemblPlants" id="TraesCS4A02G219300.1"/>
    </source>
</evidence>
<name>A0A3B6HUI2_WHEAT</name>
<evidence type="ECO:0000259" key="1">
    <source>
        <dbReference type="Pfam" id="PF23635"/>
    </source>
</evidence>
<dbReference type="Pfam" id="PF23635">
    <property type="entry name" value="Beta-prop_AT5G49610-like"/>
    <property type="match status" value="1"/>
</dbReference>
<keyword evidence="3" id="KW-1185">Reference proteome</keyword>
<dbReference type="Gramene" id="TraesCS4A03G0584200.1">
    <property type="protein sequence ID" value="TraesCS4A03G0584200.1.CDS"/>
    <property type="gene ID" value="TraesCS4A03G0584200"/>
</dbReference>
<evidence type="ECO:0000313" key="3">
    <source>
        <dbReference type="Proteomes" id="UP000019116"/>
    </source>
</evidence>
<dbReference type="Gramene" id="TraesCS4A02G219300.1">
    <property type="protein sequence ID" value="TraesCS4A02G219300.1"/>
    <property type="gene ID" value="TraesCS4A02G219300"/>
</dbReference>
<dbReference type="Proteomes" id="UP000019116">
    <property type="component" value="Chromosome 4A"/>
</dbReference>
<dbReference type="Gramene" id="TraesRN4A0100597400.1">
    <property type="protein sequence ID" value="TraesRN4A0100597400.1"/>
    <property type="gene ID" value="TraesRN4A0100597400"/>
</dbReference>
<reference evidence="2" key="1">
    <citation type="submission" date="2018-08" db="EMBL/GenBank/DDBJ databases">
        <authorList>
            <person name="Rossello M."/>
        </authorList>
    </citation>
    <scope>NUCLEOTIDE SEQUENCE [LARGE SCALE GENOMIC DNA]</scope>
    <source>
        <strain evidence="2">cv. Chinese Spring</strain>
    </source>
</reference>
<protein>
    <recommendedName>
        <fullName evidence="1">F-box protein AT5G49610-like beta-propeller domain-containing protein</fullName>
    </recommendedName>
</protein>
<organism evidence="2">
    <name type="scientific">Triticum aestivum</name>
    <name type="common">Wheat</name>
    <dbReference type="NCBI Taxonomy" id="4565"/>
    <lineage>
        <taxon>Eukaryota</taxon>
        <taxon>Viridiplantae</taxon>
        <taxon>Streptophyta</taxon>
        <taxon>Embryophyta</taxon>
        <taxon>Tracheophyta</taxon>
        <taxon>Spermatophyta</taxon>
        <taxon>Magnoliopsida</taxon>
        <taxon>Liliopsida</taxon>
        <taxon>Poales</taxon>
        <taxon>Poaceae</taxon>
        <taxon>BOP clade</taxon>
        <taxon>Pooideae</taxon>
        <taxon>Triticodae</taxon>
        <taxon>Triticeae</taxon>
        <taxon>Triticinae</taxon>
        <taxon>Triticum</taxon>
    </lineage>
</organism>
<dbReference type="Gramene" id="TraesROB_scaffold_179485_01G000100.1">
    <property type="protein sequence ID" value="TraesROB_scaffold_179485_01G000100.1"/>
    <property type="gene ID" value="TraesROB_scaffold_179485_01G000100"/>
</dbReference>